<keyword evidence="2" id="KW-1133">Transmembrane helix</keyword>
<evidence type="ECO:0000313" key="3">
    <source>
        <dbReference type="EMBL" id="QIV82171.1"/>
    </source>
</evidence>
<name>A0A6H0S6A1_9MYCO</name>
<proteinExistence type="predicted"/>
<evidence type="ECO:0000313" key="4">
    <source>
        <dbReference type="Proteomes" id="UP000501849"/>
    </source>
</evidence>
<organism evidence="3 4">
    <name type="scientific">Mycolicibacterium frederiksbergense</name>
    <dbReference type="NCBI Taxonomy" id="117567"/>
    <lineage>
        <taxon>Bacteria</taxon>
        <taxon>Bacillati</taxon>
        <taxon>Actinomycetota</taxon>
        <taxon>Actinomycetes</taxon>
        <taxon>Mycobacteriales</taxon>
        <taxon>Mycobacteriaceae</taxon>
        <taxon>Mycolicibacterium</taxon>
    </lineage>
</organism>
<keyword evidence="2" id="KW-0812">Transmembrane</keyword>
<gene>
    <name evidence="3" type="ORF">EXE63_15765</name>
</gene>
<evidence type="ECO:0000256" key="2">
    <source>
        <dbReference type="SAM" id="Phobius"/>
    </source>
</evidence>
<dbReference type="EMBL" id="CP038799">
    <property type="protein sequence ID" value="QIV82171.1"/>
    <property type="molecule type" value="Genomic_DNA"/>
</dbReference>
<dbReference type="RefSeq" id="WP_168142697.1">
    <property type="nucleotide sequence ID" value="NZ_CBCSDT010000001.1"/>
</dbReference>
<keyword evidence="2" id="KW-0472">Membrane</keyword>
<feature type="compositionally biased region" description="Pro residues" evidence="1">
    <location>
        <begin position="161"/>
        <end position="174"/>
    </location>
</feature>
<keyword evidence="4" id="KW-1185">Reference proteome</keyword>
<feature type="transmembrane region" description="Helical" evidence="2">
    <location>
        <begin position="7"/>
        <end position="32"/>
    </location>
</feature>
<dbReference type="Proteomes" id="UP000501849">
    <property type="component" value="Chromosome"/>
</dbReference>
<accession>A0A6H0S6A1</accession>
<dbReference type="AlphaFoldDB" id="A0A6H0S6A1"/>
<protein>
    <submittedName>
        <fullName evidence="3">Uncharacterized protein</fullName>
    </submittedName>
</protein>
<feature type="region of interest" description="Disordered" evidence="1">
    <location>
        <begin position="159"/>
        <end position="203"/>
    </location>
</feature>
<evidence type="ECO:0000256" key="1">
    <source>
        <dbReference type="SAM" id="MobiDB-lite"/>
    </source>
</evidence>
<feature type="compositionally biased region" description="Low complexity" evidence="1">
    <location>
        <begin position="175"/>
        <end position="187"/>
    </location>
</feature>
<sequence>MTLRRRLLLYSAPVVLVVLILVVKLVSVVVAGNAALNHFSESDATALAEDAATLQTLNIIEPEKAPFAAGTAAVLRNRLDEADRQFSLALDRTGHDESCAVRVNLELVRETRGDSAAAMFQAQAATAHYLGAKQVIEGAPADCFDAAATARLDAKIAAVAAPPPPPPPSPPPVSAPTAPAPGSSPTAEQEIVLNPGQGDPLEKLQQILRDAATR</sequence>
<dbReference type="KEGG" id="mfre:EXE63_15765"/>
<reference evidence="3 4" key="1">
    <citation type="submission" date="2019-04" db="EMBL/GenBank/DDBJ databases">
        <title>Draft, Whole-Genome Sequence of the Anthracene-degrading Mycobacterium frederiksbergense LB501T, Isolated from a Polycyclic Aromatic Hydrocarbon (PAH)-Contaminated Soil.</title>
        <authorList>
            <person name="Augelletti F."/>
        </authorList>
    </citation>
    <scope>NUCLEOTIDE SEQUENCE [LARGE SCALE GENOMIC DNA]</scope>
    <source>
        <strain evidence="3 4">LB 501T</strain>
    </source>
</reference>